<feature type="transmembrane region" description="Helical" evidence="7">
    <location>
        <begin position="92"/>
        <end position="119"/>
    </location>
</feature>
<dbReference type="InterPro" id="IPR011701">
    <property type="entry name" value="MFS"/>
</dbReference>
<dbReference type="InterPro" id="IPR020846">
    <property type="entry name" value="MFS_dom"/>
</dbReference>
<feature type="transmembrane region" description="Helical" evidence="7">
    <location>
        <begin position="166"/>
        <end position="184"/>
    </location>
</feature>
<feature type="transmembrane region" description="Helical" evidence="7">
    <location>
        <begin position="244"/>
        <end position="263"/>
    </location>
</feature>
<dbReference type="OrthoDB" id="8952229at2"/>
<feature type="transmembrane region" description="Helical" evidence="7">
    <location>
        <begin position="275"/>
        <end position="293"/>
    </location>
</feature>
<name>A0A1G8YGT7_9FIRM</name>
<dbReference type="PROSITE" id="PS50850">
    <property type="entry name" value="MFS"/>
    <property type="match status" value="1"/>
</dbReference>
<keyword evidence="10" id="KW-1185">Reference proteome</keyword>
<evidence type="ECO:0000256" key="6">
    <source>
        <dbReference type="ARBA" id="ARBA00023136"/>
    </source>
</evidence>
<evidence type="ECO:0000256" key="3">
    <source>
        <dbReference type="ARBA" id="ARBA00022475"/>
    </source>
</evidence>
<feature type="transmembrane region" description="Helical" evidence="7">
    <location>
        <begin position="299"/>
        <end position="318"/>
    </location>
</feature>
<gene>
    <name evidence="9" type="ORF">SAMN05660472_00528</name>
</gene>
<feature type="transmembrane region" description="Helical" evidence="7">
    <location>
        <begin position="205"/>
        <end position="224"/>
    </location>
</feature>
<keyword evidence="5 7" id="KW-1133">Transmembrane helix</keyword>
<feature type="transmembrane region" description="Helical" evidence="7">
    <location>
        <begin position="50"/>
        <end position="72"/>
    </location>
</feature>
<keyword evidence="3" id="KW-1003">Cell membrane</keyword>
<protein>
    <submittedName>
        <fullName evidence="9">Predicted arabinose efflux permease, MFS family</fullName>
    </submittedName>
</protein>
<feature type="transmembrane region" description="Helical" evidence="7">
    <location>
        <begin position="139"/>
        <end position="160"/>
    </location>
</feature>
<comment type="subcellular location">
    <subcellularLocation>
        <location evidence="1">Cell membrane</location>
        <topology evidence="1">Multi-pass membrane protein</topology>
    </subcellularLocation>
</comment>
<dbReference type="RefSeq" id="WP_090549873.1">
    <property type="nucleotide sequence ID" value="NZ_FNFP01000001.1"/>
</dbReference>
<dbReference type="SUPFAM" id="SSF103473">
    <property type="entry name" value="MFS general substrate transporter"/>
    <property type="match status" value="1"/>
</dbReference>
<feature type="transmembrane region" description="Helical" evidence="7">
    <location>
        <begin position="14"/>
        <end position="38"/>
    </location>
</feature>
<dbReference type="InterPro" id="IPR050171">
    <property type="entry name" value="MFS_Transporters"/>
</dbReference>
<organism evidence="9 10">
    <name type="scientific">Natronincola ferrireducens</name>
    <dbReference type="NCBI Taxonomy" id="393762"/>
    <lineage>
        <taxon>Bacteria</taxon>
        <taxon>Bacillati</taxon>
        <taxon>Bacillota</taxon>
        <taxon>Clostridia</taxon>
        <taxon>Peptostreptococcales</taxon>
        <taxon>Natronincolaceae</taxon>
        <taxon>Natronincola</taxon>
    </lineage>
</organism>
<evidence type="ECO:0000256" key="1">
    <source>
        <dbReference type="ARBA" id="ARBA00004651"/>
    </source>
</evidence>
<evidence type="ECO:0000256" key="5">
    <source>
        <dbReference type="ARBA" id="ARBA00022989"/>
    </source>
</evidence>
<feature type="transmembrane region" description="Helical" evidence="7">
    <location>
        <begin position="330"/>
        <end position="354"/>
    </location>
</feature>
<dbReference type="Pfam" id="PF07690">
    <property type="entry name" value="MFS_1"/>
    <property type="match status" value="1"/>
</dbReference>
<dbReference type="Gene3D" id="1.20.1250.20">
    <property type="entry name" value="MFS general substrate transporter like domains"/>
    <property type="match status" value="1"/>
</dbReference>
<dbReference type="EMBL" id="FNFP01000001">
    <property type="protein sequence ID" value="SDK01614.1"/>
    <property type="molecule type" value="Genomic_DNA"/>
</dbReference>
<evidence type="ECO:0000313" key="10">
    <source>
        <dbReference type="Proteomes" id="UP000198718"/>
    </source>
</evidence>
<sequence>MFGLPKNLGLKKDIWVLLSSILIVHIAAYLIVPIFPILLKNIKNLTPSEVGLVIGAGSLFIQLGSIIAGIIADRIGNKLTIVIGNGMQFIALFGLGLSTSTTALVLFSSLNGVGTGIYVPTTKAAISYLAREDNTTTAFSLRAVFANVGTSIAGIFVLFFASNVNFYGGAVIYGFLMILSWILLPEGCGGQPCPTLPFREYINIFKHRTFIIFSLISALIWGIHTQLGLLLPLRGEAILNNPNRIGIIWTITSVIVIFVQPIISRGFLEKRSPILALIMGTLLLGVGIALIGWATTFSFLLICSTIFIVGQMFMMPTLDNITKLIADPNLLGAYFAVANFASGIGGALGAFASGRLVDTYGIVDSPIPWLIYGLLSGIVAFLLSLPSMRTINKK</sequence>
<keyword evidence="6 7" id="KW-0472">Membrane</keyword>
<evidence type="ECO:0000313" key="9">
    <source>
        <dbReference type="EMBL" id="SDK01614.1"/>
    </source>
</evidence>
<dbReference type="AlphaFoldDB" id="A0A1G8YGT7"/>
<dbReference type="GO" id="GO:0022857">
    <property type="term" value="F:transmembrane transporter activity"/>
    <property type="evidence" value="ECO:0007669"/>
    <property type="project" value="InterPro"/>
</dbReference>
<proteinExistence type="predicted"/>
<evidence type="ECO:0000256" key="4">
    <source>
        <dbReference type="ARBA" id="ARBA00022692"/>
    </source>
</evidence>
<keyword evidence="2" id="KW-0813">Transport</keyword>
<keyword evidence="4 7" id="KW-0812">Transmembrane</keyword>
<feature type="domain" description="Major facilitator superfamily (MFS) profile" evidence="8">
    <location>
        <begin position="13"/>
        <end position="391"/>
    </location>
</feature>
<dbReference type="PANTHER" id="PTHR23517">
    <property type="entry name" value="RESISTANCE PROTEIN MDTM, PUTATIVE-RELATED-RELATED"/>
    <property type="match status" value="1"/>
</dbReference>
<accession>A0A1G8YGT7</accession>
<dbReference type="Proteomes" id="UP000198718">
    <property type="component" value="Unassembled WGS sequence"/>
</dbReference>
<dbReference type="STRING" id="393762.SAMN05660472_00528"/>
<dbReference type="PANTHER" id="PTHR23517:SF2">
    <property type="entry name" value="MULTIDRUG RESISTANCE PROTEIN MDTH"/>
    <property type="match status" value="1"/>
</dbReference>
<evidence type="ECO:0000259" key="8">
    <source>
        <dbReference type="PROSITE" id="PS50850"/>
    </source>
</evidence>
<evidence type="ECO:0000256" key="2">
    <source>
        <dbReference type="ARBA" id="ARBA00022448"/>
    </source>
</evidence>
<reference evidence="9 10" key="1">
    <citation type="submission" date="2016-10" db="EMBL/GenBank/DDBJ databases">
        <authorList>
            <person name="de Groot N.N."/>
        </authorList>
    </citation>
    <scope>NUCLEOTIDE SEQUENCE [LARGE SCALE GENOMIC DNA]</scope>
    <source>
        <strain evidence="9 10">DSM 18346</strain>
    </source>
</reference>
<feature type="transmembrane region" description="Helical" evidence="7">
    <location>
        <begin position="366"/>
        <end position="385"/>
    </location>
</feature>
<dbReference type="GO" id="GO:0005886">
    <property type="term" value="C:plasma membrane"/>
    <property type="evidence" value="ECO:0007669"/>
    <property type="project" value="UniProtKB-SubCell"/>
</dbReference>
<dbReference type="InterPro" id="IPR036259">
    <property type="entry name" value="MFS_trans_sf"/>
</dbReference>
<evidence type="ECO:0000256" key="7">
    <source>
        <dbReference type="SAM" id="Phobius"/>
    </source>
</evidence>